<dbReference type="SMART" id="SM00954">
    <property type="entry name" value="RelA_SpoT"/>
    <property type="match status" value="1"/>
</dbReference>
<evidence type="ECO:0000256" key="1">
    <source>
        <dbReference type="SAM" id="Coils"/>
    </source>
</evidence>
<dbReference type="EMBL" id="JACWZY010000020">
    <property type="protein sequence ID" value="MBD2703211.1"/>
    <property type="molecule type" value="Genomic_DNA"/>
</dbReference>
<protein>
    <recommendedName>
        <fullName evidence="2">RelA/SpoT domain-containing protein</fullName>
    </recommendedName>
</protein>
<dbReference type="Gene3D" id="3.30.460.10">
    <property type="entry name" value="Beta Polymerase, domain 2"/>
    <property type="match status" value="1"/>
</dbReference>
<dbReference type="PANTHER" id="PTHR41773:SF1">
    <property type="entry name" value="RELA_SPOT DOMAIN-CONTAINING PROTEIN"/>
    <property type="match status" value="1"/>
</dbReference>
<dbReference type="AlphaFoldDB" id="A0A927AS28"/>
<dbReference type="Pfam" id="PF04607">
    <property type="entry name" value="RelA_SpoT"/>
    <property type="match status" value="1"/>
</dbReference>
<reference evidence="3" key="1">
    <citation type="submission" date="2020-09" db="EMBL/GenBank/DDBJ databases">
        <authorList>
            <person name="Kim M.K."/>
        </authorList>
    </citation>
    <scope>NUCLEOTIDE SEQUENCE</scope>
    <source>
        <strain evidence="3">BT702</strain>
    </source>
</reference>
<feature type="coiled-coil region" evidence="1">
    <location>
        <begin position="194"/>
        <end position="221"/>
    </location>
</feature>
<evidence type="ECO:0000313" key="4">
    <source>
        <dbReference type="Proteomes" id="UP000598820"/>
    </source>
</evidence>
<dbReference type="InterPro" id="IPR043519">
    <property type="entry name" value="NT_sf"/>
</dbReference>
<proteinExistence type="predicted"/>
<dbReference type="CDD" id="cd05399">
    <property type="entry name" value="NT_Rel-Spo_like"/>
    <property type="match status" value="1"/>
</dbReference>
<dbReference type="RefSeq" id="WP_190889058.1">
    <property type="nucleotide sequence ID" value="NZ_JACWZY010000020.1"/>
</dbReference>
<organism evidence="3 4">
    <name type="scientific">Spirosoma profusum</name>
    <dbReference type="NCBI Taxonomy" id="2771354"/>
    <lineage>
        <taxon>Bacteria</taxon>
        <taxon>Pseudomonadati</taxon>
        <taxon>Bacteroidota</taxon>
        <taxon>Cytophagia</taxon>
        <taxon>Cytophagales</taxon>
        <taxon>Cytophagaceae</taxon>
        <taxon>Spirosoma</taxon>
    </lineage>
</organism>
<dbReference type="Proteomes" id="UP000598820">
    <property type="component" value="Unassembled WGS sequence"/>
</dbReference>
<dbReference type="Gene3D" id="1.10.287.860">
    <property type="entry name" value="Nucleotidyltransferase"/>
    <property type="match status" value="1"/>
</dbReference>
<comment type="caution">
    <text evidence="3">The sequence shown here is derived from an EMBL/GenBank/DDBJ whole genome shotgun (WGS) entry which is preliminary data.</text>
</comment>
<gene>
    <name evidence="3" type="ORF">IC229_21380</name>
</gene>
<dbReference type="PANTHER" id="PTHR41773">
    <property type="entry name" value="GTP PYROPHOSPHATASE-RELATED"/>
    <property type="match status" value="1"/>
</dbReference>
<accession>A0A927AS28</accession>
<keyword evidence="1" id="KW-0175">Coiled coil</keyword>
<feature type="domain" description="RelA/SpoT" evidence="2">
    <location>
        <begin position="43"/>
        <end position="183"/>
    </location>
</feature>
<evidence type="ECO:0000259" key="2">
    <source>
        <dbReference type="SMART" id="SM00954"/>
    </source>
</evidence>
<name>A0A927AS28_9BACT</name>
<evidence type="ECO:0000313" key="3">
    <source>
        <dbReference type="EMBL" id="MBD2703211.1"/>
    </source>
</evidence>
<sequence>MTPDQIRYSNEYWKQRFFLTFLEKKVYDFLEALCQQNSVRVESRVKDEKSFLDKIDRPGKSYKDPINDITDLVGFRVITYYKRDVDIVEEIIRKNFCVDDTHTQDTFERLQPNEFGYLSKHFIVQLSPETLKQLSPERYRIPDFNHLMRECKEQKFEIQVRTLLQHAWATLSHKLTYKAENEAPRELRRKIAMLSALLETADDASMSLQKLRQEIQEKYRNEITAGNLNGIFIDAESVSAYLELSDDAKAWWTIAHEIGWQSLIPIQVNLNAIDGIGPEDVEAERKEKEKERQKRQVSNLIALLGKGKVEKLSELDEILTNDKPLRIKYLRDLFMQLQANNEHVRASIHDIIRAIVINVKCQVIRPSDLKALDYDESLINIFSKLCNLCEKDNDV</sequence>
<dbReference type="GO" id="GO:0015969">
    <property type="term" value="P:guanosine tetraphosphate metabolic process"/>
    <property type="evidence" value="ECO:0007669"/>
    <property type="project" value="InterPro"/>
</dbReference>
<keyword evidence="4" id="KW-1185">Reference proteome</keyword>
<dbReference type="InterPro" id="IPR007685">
    <property type="entry name" value="RelA_SpoT"/>
</dbReference>
<dbReference type="SUPFAM" id="SSF81301">
    <property type="entry name" value="Nucleotidyltransferase"/>
    <property type="match status" value="1"/>
</dbReference>